<dbReference type="EMBL" id="JACGCM010001998">
    <property type="protein sequence ID" value="KAF6146301.1"/>
    <property type="molecule type" value="Genomic_DNA"/>
</dbReference>
<evidence type="ECO:0000313" key="2">
    <source>
        <dbReference type="Proteomes" id="UP000541444"/>
    </source>
</evidence>
<proteinExistence type="predicted"/>
<accession>A0A7J7LUD4</accession>
<name>A0A7J7LUD4_9MAGN</name>
<reference evidence="1 2" key="1">
    <citation type="journal article" date="2020" name="IScience">
        <title>Genome Sequencing of the Endangered Kingdonia uniflora (Circaeasteraceae, Ranunculales) Reveals Potential Mechanisms of Evolutionary Specialization.</title>
        <authorList>
            <person name="Sun Y."/>
            <person name="Deng T."/>
            <person name="Zhang A."/>
            <person name="Moore M.J."/>
            <person name="Landis J.B."/>
            <person name="Lin N."/>
            <person name="Zhang H."/>
            <person name="Zhang X."/>
            <person name="Huang J."/>
            <person name="Zhang X."/>
            <person name="Sun H."/>
            <person name="Wang H."/>
        </authorList>
    </citation>
    <scope>NUCLEOTIDE SEQUENCE [LARGE SCALE GENOMIC DNA]</scope>
    <source>
        <strain evidence="1">TB1705</strain>
        <tissue evidence="1">Leaf</tissue>
    </source>
</reference>
<feature type="non-terminal residue" evidence="1">
    <location>
        <position position="1"/>
    </location>
</feature>
<dbReference type="AlphaFoldDB" id="A0A7J7LUD4"/>
<dbReference type="OrthoDB" id="1717827at2759"/>
<evidence type="ECO:0000313" key="1">
    <source>
        <dbReference type="EMBL" id="KAF6146301.1"/>
    </source>
</evidence>
<dbReference type="Gene3D" id="1.25.40.10">
    <property type="entry name" value="Tetratricopeptide repeat domain"/>
    <property type="match status" value="1"/>
</dbReference>
<keyword evidence="2" id="KW-1185">Reference proteome</keyword>
<organism evidence="1 2">
    <name type="scientific">Kingdonia uniflora</name>
    <dbReference type="NCBI Taxonomy" id="39325"/>
    <lineage>
        <taxon>Eukaryota</taxon>
        <taxon>Viridiplantae</taxon>
        <taxon>Streptophyta</taxon>
        <taxon>Embryophyta</taxon>
        <taxon>Tracheophyta</taxon>
        <taxon>Spermatophyta</taxon>
        <taxon>Magnoliopsida</taxon>
        <taxon>Ranunculales</taxon>
        <taxon>Circaeasteraceae</taxon>
        <taxon>Kingdonia</taxon>
    </lineage>
</organism>
<protein>
    <submittedName>
        <fullName evidence="1">Uncharacterized protein</fullName>
    </submittedName>
</protein>
<comment type="caution">
    <text evidence="1">The sequence shown here is derived from an EMBL/GenBank/DDBJ whole genome shotgun (WGS) entry which is preliminary data.</text>
</comment>
<gene>
    <name evidence="1" type="ORF">GIB67_008185</name>
</gene>
<sequence length="101" mass="11451">MNILIEAYCKGSMLQKAKELKSKAQSKRAKANVKTWEIFMEYHLKNGDMNLAMDCIAKAILTGEKDARKKYANAGKMSPSMRHMLKMENVEVNVAAEKLLK</sequence>
<dbReference type="Proteomes" id="UP000541444">
    <property type="component" value="Unassembled WGS sequence"/>
</dbReference>
<dbReference type="InterPro" id="IPR011990">
    <property type="entry name" value="TPR-like_helical_dom_sf"/>
</dbReference>